<evidence type="ECO:0000256" key="6">
    <source>
        <dbReference type="PROSITE-ProRule" id="PRU00552"/>
    </source>
</evidence>
<evidence type="ECO:0000313" key="12">
    <source>
        <dbReference type="RefSeq" id="XP_022081316.1"/>
    </source>
</evidence>
<accession>A0A8B7XMK4</accession>
<dbReference type="GeneID" id="110974182"/>
<evidence type="ECO:0000256" key="2">
    <source>
        <dbReference type="ARBA" id="ARBA00022741"/>
    </source>
</evidence>
<reference evidence="12" key="1">
    <citation type="submission" date="2025-08" db="UniProtKB">
        <authorList>
            <consortium name="RefSeq"/>
        </authorList>
    </citation>
    <scope>IDENTIFICATION</scope>
</reference>
<dbReference type="GO" id="GO:0016787">
    <property type="term" value="F:hydrolase activity"/>
    <property type="evidence" value="ECO:0007669"/>
    <property type="project" value="UniProtKB-KW"/>
</dbReference>
<dbReference type="GO" id="GO:0003724">
    <property type="term" value="F:RNA helicase activity"/>
    <property type="evidence" value="ECO:0007669"/>
    <property type="project" value="UniProtKB-EC"/>
</dbReference>
<dbReference type="KEGG" id="aplc:110974182"/>
<feature type="compositionally biased region" description="Polar residues" evidence="7">
    <location>
        <begin position="1008"/>
        <end position="1020"/>
    </location>
</feature>
<dbReference type="InterPro" id="IPR027417">
    <property type="entry name" value="P-loop_NTPase"/>
</dbReference>
<evidence type="ECO:0000256" key="4">
    <source>
        <dbReference type="ARBA" id="ARBA00022806"/>
    </source>
</evidence>
<dbReference type="Proteomes" id="UP000694845">
    <property type="component" value="Unplaced"/>
</dbReference>
<evidence type="ECO:0000259" key="8">
    <source>
        <dbReference type="PROSITE" id="PS51192"/>
    </source>
</evidence>
<dbReference type="PROSITE" id="PS51192">
    <property type="entry name" value="HELICASE_ATP_BIND_1"/>
    <property type="match status" value="1"/>
</dbReference>
<dbReference type="PANTHER" id="PTHR47958">
    <property type="entry name" value="ATP-DEPENDENT RNA HELICASE DBP3"/>
    <property type="match status" value="1"/>
</dbReference>
<feature type="region of interest" description="Disordered" evidence="7">
    <location>
        <begin position="1008"/>
        <end position="1030"/>
    </location>
</feature>
<dbReference type="Gene3D" id="3.40.50.300">
    <property type="entry name" value="P-loop containing nucleotide triphosphate hydrolases"/>
    <property type="match status" value="2"/>
</dbReference>
<dbReference type="SMART" id="SM00490">
    <property type="entry name" value="HELICc"/>
    <property type="match status" value="1"/>
</dbReference>
<dbReference type="AlphaFoldDB" id="A0A8B7XMK4"/>
<feature type="compositionally biased region" description="Basic and acidic residues" evidence="7">
    <location>
        <begin position="691"/>
        <end position="718"/>
    </location>
</feature>
<evidence type="ECO:0000259" key="10">
    <source>
        <dbReference type="PROSITE" id="PS51195"/>
    </source>
</evidence>
<feature type="compositionally biased region" description="Polar residues" evidence="7">
    <location>
        <begin position="943"/>
        <end position="952"/>
    </location>
</feature>
<dbReference type="Pfam" id="PF00271">
    <property type="entry name" value="Helicase_C"/>
    <property type="match status" value="1"/>
</dbReference>
<proteinExistence type="predicted"/>
<evidence type="ECO:0000313" key="11">
    <source>
        <dbReference type="Proteomes" id="UP000694845"/>
    </source>
</evidence>
<dbReference type="GO" id="GO:0005524">
    <property type="term" value="F:ATP binding"/>
    <property type="evidence" value="ECO:0007669"/>
    <property type="project" value="UniProtKB-KW"/>
</dbReference>
<dbReference type="PROSITE" id="PS51195">
    <property type="entry name" value="Q_MOTIF"/>
    <property type="match status" value="1"/>
</dbReference>
<keyword evidence="5" id="KW-0067">ATP-binding</keyword>
<feature type="domain" description="DEAD-box RNA helicase Q" evidence="10">
    <location>
        <begin position="22"/>
        <end position="50"/>
    </location>
</feature>
<feature type="compositionally biased region" description="Polar residues" evidence="7">
    <location>
        <begin position="881"/>
        <end position="901"/>
    </location>
</feature>
<evidence type="ECO:0000256" key="1">
    <source>
        <dbReference type="ARBA" id="ARBA00012552"/>
    </source>
</evidence>
<feature type="region of interest" description="Disordered" evidence="7">
    <location>
        <begin position="756"/>
        <end position="778"/>
    </location>
</feature>
<keyword evidence="2" id="KW-0547">Nucleotide-binding</keyword>
<keyword evidence="4" id="KW-0347">Helicase</keyword>
<feature type="short sequence motif" description="Q motif" evidence="6">
    <location>
        <begin position="22"/>
        <end position="50"/>
    </location>
</feature>
<protein>
    <recommendedName>
        <fullName evidence="1">RNA helicase</fullName>
        <ecNumber evidence="1">3.6.4.13</ecNumber>
    </recommendedName>
</protein>
<feature type="region of interest" description="Disordered" evidence="7">
    <location>
        <begin position="663"/>
        <end position="718"/>
    </location>
</feature>
<dbReference type="InterPro" id="IPR001650">
    <property type="entry name" value="Helicase_C-like"/>
</dbReference>
<dbReference type="PROSITE" id="PS51194">
    <property type="entry name" value="HELICASE_CTER"/>
    <property type="match status" value="1"/>
</dbReference>
<feature type="domain" description="Helicase ATP-binding" evidence="8">
    <location>
        <begin position="53"/>
        <end position="223"/>
    </location>
</feature>
<dbReference type="OMA" id="GRCGLDM"/>
<feature type="compositionally biased region" description="Low complexity" evidence="7">
    <location>
        <begin position="954"/>
        <end position="968"/>
    </location>
</feature>
<dbReference type="GO" id="GO:0003676">
    <property type="term" value="F:nucleic acid binding"/>
    <property type="evidence" value="ECO:0007669"/>
    <property type="project" value="InterPro"/>
</dbReference>
<evidence type="ECO:0000259" key="9">
    <source>
        <dbReference type="PROSITE" id="PS51194"/>
    </source>
</evidence>
<dbReference type="Pfam" id="PF00270">
    <property type="entry name" value="DEAD"/>
    <property type="match status" value="1"/>
</dbReference>
<dbReference type="PROSITE" id="PS00039">
    <property type="entry name" value="DEAD_ATP_HELICASE"/>
    <property type="match status" value="1"/>
</dbReference>
<organism evidence="11 12">
    <name type="scientific">Acanthaster planci</name>
    <name type="common">Crown-of-thorns starfish</name>
    <dbReference type="NCBI Taxonomy" id="133434"/>
    <lineage>
        <taxon>Eukaryota</taxon>
        <taxon>Metazoa</taxon>
        <taxon>Echinodermata</taxon>
        <taxon>Eleutherozoa</taxon>
        <taxon>Asterozoa</taxon>
        <taxon>Asteroidea</taxon>
        <taxon>Valvatacea</taxon>
        <taxon>Valvatida</taxon>
        <taxon>Acanthasteridae</taxon>
        <taxon>Acanthaster</taxon>
    </lineage>
</organism>
<dbReference type="CDD" id="cd18787">
    <property type="entry name" value="SF2_C_DEAD"/>
    <property type="match status" value="1"/>
</dbReference>
<dbReference type="CDD" id="cd17943">
    <property type="entry name" value="DEADc_DDX20"/>
    <property type="match status" value="1"/>
</dbReference>
<name>A0A8B7XMK4_ACAPL</name>
<sequence length="1047" mass="115494">MAHSYSSKERTSDVLNEENVNIDFGSLLLSRAVLTGLSQAGFERPSPIQLKAIPLGRCGLDMIVQAKSGTGKTCVFSVIILESLDLQCAGVQALVLTPTREIATQVQGVIQSIGRAMQGLRCHTFIGGTLFGPDRQKLKKCHIAVGTPGRVKQLIEYDVMRTESIRLLILDEADKLLDDKFQDQINWIYNHLPVNKQMLALSATYPEALAKGLTSYMRDPTFVRLNPRKVALKGIKQFYKVVPSHGLYHKAFEVKVEHLLQLLTRVSFSQCLVFSNLSSRAQNLSDILCDRGWPSTCISGNQDQVQRHSAMSMLKTFKCRVLISTDLTARGIDAENVNLIVNLDVPSDGKTYMHRIGRAGRFGSKGVAVTFASEGNEETLLRNIQKQCHVSLQLLPDPVPSDLVNSISVDRSCIDTEEESTSGFECDSDSQDNPDIDAEIGMEELQCVSGAREASDKVVKEPPLTNKTAVTSHRNRDQRSNSWLEVNKQGDSVLNAACTGVSDKSCQVDTLGMPLKMDGVIDFKIPSLAEKFSPRREDEMWTWEKAAKDFVEFMSGCSESVDMQLGGLLDTVKDETAEEPVCFAGSGALKNESEDEQRTASEVKDLSCSVEEMFVHRMNGEEINELDRLAVDDVLRSQTRDQIISISDFGHDSVGKSDDFEARDETLSQNGTKEADKGEATDPCISLTTVSDEKQNDTEETEKGKDKRADVHDSGKKVEACAEPDKGYKVAFSWRPSQAFFSGLVTEEMTRLHITETRRSDDDDTYPESMNPPADSYAVGTMSNISLTALGSDSAKLDNVGRSEARKLASERSERRTQVERRPSKASPGVTESKQPGEVTLTSEESKFQCRASGKPSSAPPLHHANQRNAKEVMPDWQEPEANSSSTHGQQQTDASVSNSHPSRKTCPPGEDPIWQAYTTYLSNLEDAQSDADSCSETDDSITESIGTSDCQESSDGSESGPAAPSGSQNSQEWKSKPETTAHYGWLPTPYDPSAYSSWYRVPNFTSSATTNFPNPTDQENPLHYGPSDYHESPYSGQYAYWPYAYY</sequence>
<dbReference type="SMART" id="SM00487">
    <property type="entry name" value="DEXDc"/>
    <property type="match status" value="1"/>
</dbReference>
<dbReference type="InterPro" id="IPR014001">
    <property type="entry name" value="Helicase_ATP-bd"/>
</dbReference>
<dbReference type="InterPro" id="IPR011545">
    <property type="entry name" value="DEAD/DEAH_box_helicase_dom"/>
</dbReference>
<evidence type="ECO:0000256" key="5">
    <source>
        <dbReference type="ARBA" id="ARBA00022840"/>
    </source>
</evidence>
<feature type="region of interest" description="Disordered" evidence="7">
    <location>
        <begin position="790"/>
        <end position="914"/>
    </location>
</feature>
<dbReference type="InterPro" id="IPR014014">
    <property type="entry name" value="RNA_helicase_DEAD_Q_motif"/>
</dbReference>
<feature type="region of interest" description="Disordered" evidence="7">
    <location>
        <begin position="929"/>
        <end position="987"/>
    </location>
</feature>
<feature type="compositionally biased region" description="Acidic residues" evidence="7">
    <location>
        <begin position="929"/>
        <end position="942"/>
    </location>
</feature>
<gene>
    <name evidence="12" type="primary">LOC110974182</name>
</gene>
<feature type="domain" description="Helicase C-terminal" evidence="9">
    <location>
        <begin position="258"/>
        <end position="407"/>
    </location>
</feature>
<keyword evidence="11" id="KW-1185">Reference proteome</keyword>
<evidence type="ECO:0000256" key="3">
    <source>
        <dbReference type="ARBA" id="ARBA00022801"/>
    </source>
</evidence>
<dbReference type="RefSeq" id="XP_022081316.1">
    <property type="nucleotide sequence ID" value="XM_022225624.1"/>
</dbReference>
<evidence type="ECO:0000256" key="7">
    <source>
        <dbReference type="SAM" id="MobiDB-lite"/>
    </source>
</evidence>
<feature type="compositionally biased region" description="Basic and acidic residues" evidence="7">
    <location>
        <begin position="795"/>
        <end position="823"/>
    </location>
</feature>
<dbReference type="OrthoDB" id="434041at2759"/>
<dbReference type="SUPFAM" id="SSF52540">
    <property type="entry name" value="P-loop containing nucleoside triphosphate hydrolases"/>
    <property type="match status" value="1"/>
</dbReference>
<dbReference type="EC" id="3.6.4.13" evidence="1"/>
<dbReference type="InterPro" id="IPR000629">
    <property type="entry name" value="RNA-helicase_DEAD-box_CS"/>
</dbReference>
<keyword evidence="3" id="KW-0378">Hydrolase</keyword>